<evidence type="ECO:0000313" key="2">
    <source>
        <dbReference type="Proteomes" id="UP000663869"/>
    </source>
</evidence>
<dbReference type="Proteomes" id="UP000663869">
    <property type="component" value="Unassembled WGS sequence"/>
</dbReference>
<evidence type="ECO:0000313" key="1">
    <source>
        <dbReference type="EMBL" id="CAF3728637.1"/>
    </source>
</evidence>
<comment type="caution">
    <text evidence="1">The sequence shown here is derived from an EMBL/GenBank/DDBJ whole genome shotgun (WGS) entry which is preliminary data.</text>
</comment>
<reference evidence="1" key="1">
    <citation type="submission" date="2021-02" db="EMBL/GenBank/DDBJ databases">
        <authorList>
            <person name="Nowell W R."/>
        </authorList>
    </citation>
    <scope>NUCLEOTIDE SEQUENCE</scope>
</reference>
<proteinExistence type="predicted"/>
<accession>A0A818WUM5</accession>
<dbReference type="EMBL" id="CAJNYU010004143">
    <property type="protein sequence ID" value="CAF3728637.1"/>
    <property type="molecule type" value="Genomic_DNA"/>
</dbReference>
<sequence length="182" mass="20200">MASVSSKLIRQVGDAQIRMSPMFDSNVTENSSVLLRSIMQPLAVAGASRSQAKTNLSTSISLSLFDLNSNEISIRTSANHSIELLIPRDPNSLIPPMTLQNVTSMSSVQPFNLHVVNMTQFLTNTNLSVSLHFEIRPLNVSLGYLFIYKFDNSPELNSAINQMDGWSLLCPSSKFRYCDLKK</sequence>
<organism evidence="1 2">
    <name type="scientific">Rotaria socialis</name>
    <dbReference type="NCBI Taxonomy" id="392032"/>
    <lineage>
        <taxon>Eukaryota</taxon>
        <taxon>Metazoa</taxon>
        <taxon>Spiralia</taxon>
        <taxon>Gnathifera</taxon>
        <taxon>Rotifera</taxon>
        <taxon>Eurotatoria</taxon>
        <taxon>Bdelloidea</taxon>
        <taxon>Philodinida</taxon>
        <taxon>Philodinidae</taxon>
        <taxon>Rotaria</taxon>
    </lineage>
</organism>
<dbReference type="AlphaFoldDB" id="A0A818WUM5"/>
<name>A0A818WUM5_9BILA</name>
<protein>
    <submittedName>
        <fullName evidence="1">Uncharacterized protein</fullName>
    </submittedName>
</protein>
<gene>
    <name evidence="1" type="ORF">FME351_LOCUS29536</name>
</gene>